<reference evidence="2 3" key="1">
    <citation type="submission" date="2023-02" db="EMBL/GenBank/DDBJ databases">
        <title>Entomopathogenic bacteria.</title>
        <authorList>
            <person name="Machado R.A."/>
        </authorList>
    </citation>
    <scope>NUCLEOTIDE SEQUENCE [LARGE SCALE GENOMIC DNA]</scope>
    <source>
        <strain evidence="2 3">XENO-7</strain>
    </source>
</reference>
<dbReference type="PANTHER" id="PTHR10948">
    <property type="entry name" value="TRANSPOSASE"/>
    <property type="match status" value="1"/>
</dbReference>
<comment type="caution">
    <text evidence="2">The sequence shown here is derived from an EMBL/GenBank/DDBJ whole genome shotgun (WGS) entry which is preliminary data.</text>
</comment>
<dbReference type="PANTHER" id="PTHR10948:SF23">
    <property type="entry name" value="TRANSPOSASE INSI FOR INSERTION SEQUENCE ELEMENT IS30A-RELATED"/>
    <property type="match status" value="1"/>
</dbReference>
<dbReference type="Pfam" id="PF13936">
    <property type="entry name" value="HTH_38"/>
    <property type="match status" value="1"/>
</dbReference>
<organism evidence="2 3">
    <name type="scientific">Xenorhabdus aichiensis</name>
    <dbReference type="NCBI Taxonomy" id="3025874"/>
    <lineage>
        <taxon>Bacteria</taxon>
        <taxon>Pseudomonadati</taxon>
        <taxon>Pseudomonadota</taxon>
        <taxon>Gammaproteobacteria</taxon>
        <taxon>Enterobacterales</taxon>
        <taxon>Morganellaceae</taxon>
        <taxon>Xenorhabdus</taxon>
    </lineage>
</organism>
<dbReference type="InterPro" id="IPR051917">
    <property type="entry name" value="Transposase-Integrase"/>
</dbReference>
<dbReference type="InterPro" id="IPR025246">
    <property type="entry name" value="IS30-like_HTH"/>
</dbReference>
<dbReference type="Proteomes" id="UP001214757">
    <property type="component" value="Unassembled WGS sequence"/>
</dbReference>
<dbReference type="RefSeq" id="WP_273581074.1">
    <property type="nucleotide sequence ID" value="NZ_JAQRFO010000060.1"/>
</dbReference>
<protein>
    <submittedName>
        <fullName evidence="2">Helix-turn-helix domain-containing protein</fullName>
    </submittedName>
</protein>
<name>A0ABT5M7G2_9GAMM</name>
<evidence type="ECO:0000313" key="2">
    <source>
        <dbReference type="EMBL" id="MDC9623641.1"/>
    </source>
</evidence>
<feature type="domain" description="Transposase IS30-like HTH" evidence="1">
    <location>
        <begin position="8"/>
        <end position="50"/>
    </location>
</feature>
<sequence length="187" mass="22031">MHKQTRQYRQLTPGQRYQLQALHHKGFPQYQIAEAIGVHPSTVSRELKRNTPGEHYCAETADILKDKRKKTAFKFRKHPPRHEHILSEGILIGWSPENIGYRMRRECPEIALSHTTIYRRIREDRRTGDFLYKRLPRFGKTRWKGGKRAGVSFRIGWISASAQRLSRSAPALVILKGIRYMVRMLIW</sequence>
<proteinExistence type="predicted"/>
<evidence type="ECO:0000259" key="1">
    <source>
        <dbReference type="Pfam" id="PF13936"/>
    </source>
</evidence>
<dbReference type="Gene3D" id="1.10.10.60">
    <property type="entry name" value="Homeodomain-like"/>
    <property type="match status" value="1"/>
</dbReference>
<dbReference type="EMBL" id="JAQRFO010000060">
    <property type="protein sequence ID" value="MDC9623641.1"/>
    <property type="molecule type" value="Genomic_DNA"/>
</dbReference>
<keyword evidence="3" id="KW-1185">Reference proteome</keyword>
<evidence type="ECO:0000313" key="3">
    <source>
        <dbReference type="Proteomes" id="UP001214757"/>
    </source>
</evidence>
<gene>
    <name evidence="2" type="ORF">PSI22_18860</name>
</gene>
<accession>A0ABT5M7G2</accession>